<sequence>MLLDLSKVLLQDGKALETSVELEMNELVFQMGKFSIARKSPLQVAVTNTGDRVLEIRGHGEVMLLIPCARCLTPVEYPMVLDFERTADMKLSEEEREERLEETNFMEGEQLNPEVLVRNELLINWPIRVLCKDDCKGICSRCGANLNVTACNCDTEQADPRMAAIRDIFSKYKEV</sequence>
<dbReference type="Proteomes" id="UP000515860">
    <property type="component" value="Chromosome"/>
</dbReference>
<organism evidence="1 2">
    <name type="scientific">Wansuia hejianensis</name>
    <dbReference type="NCBI Taxonomy" id="2763667"/>
    <lineage>
        <taxon>Bacteria</taxon>
        <taxon>Bacillati</taxon>
        <taxon>Bacillota</taxon>
        <taxon>Clostridia</taxon>
        <taxon>Lachnospirales</taxon>
        <taxon>Lachnospiraceae</taxon>
        <taxon>Wansuia</taxon>
    </lineage>
</organism>
<proteinExistence type="predicted"/>
<dbReference type="AlphaFoldDB" id="A0A7G9GEE7"/>
<dbReference type="KEGG" id="whj:H9Q79_02475"/>
<name>A0A7G9GEE7_9FIRM</name>
<reference evidence="1 2" key="1">
    <citation type="submission" date="2020-08" db="EMBL/GenBank/DDBJ databases">
        <authorList>
            <person name="Liu C."/>
            <person name="Sun Q."/>
        </authorList>
    </citation>
    <scope>NUCLEOTIDE SEQUENCE [LARGE SCALE GENOMIC DNA]</scope>
    <source>
        <strain evidence="1 2">NSJ-29</strain>
    </source>
</reference>
<keyword evidence="2" id="KW-1185">Reference proteome</keyword>
<dbReference type="EMBL" id="CP060635">
    <property type="protein sequence ID" value="QNM09179.1"/>
    <property type="molecule type" value="Genomic_DNA"/>
</dbReference>
<evidence type="ECO:0000313" key="2">
    <source>
        <dbReference type="Proteomes" id="UP000515860"/>
    </source>
</evidence>
<dbReference type="InterPro" id="IPR003772">
    <property type="entry name" value="YceD"/>
</dbReference>
<protein>
    <submittedName>
        <fullName evidence="1">DUF177 domain-containing protein</fullName>
    </submittedName>
</protein>
<evidence type="ECO:0000313" key="1">
    <source>
        <dbReference type="EMBL" id="QNM09179.1"/>
    </source>
</evidence>
<dbReference type="Pfam" id="PF02620">
    <property type="entry name" value="YceD"/>
    <property type="match status" value="1"/>
</dbReference>
<dbReference type="RefSeq" id="WP_118642306.1">
    <property type="nucleotide sequence ID" value="NZ_CP060635.1"/>
</dbReference>
<gene>
    <name evidence="1" type="ORF">H9Q79_02475</name>
</gene>
<accession>A0A7G9GEE7</accession>